<dbReference type="InterPro" id="IPR000089">
    <property type="entry name" value="Biotin_lipoyl"/>
</dbReference>
<dbReference type="GO" id="GO:0009317">
    <property type="term" value="C:acetyl-CoA carboxylase complex"/>
    <property type="evidence" value="ECO:0007669"/>
    <property type="project" value="InterPro"/>
</dbReference>
<evidence type="ECO:0000256" key="1">
    <source>
        <dbReference type="ARBA" id="ARBA00017562"/>
    </source>
</evidence>
<keyword evidence="3" id="KW-0443">Lipid metabolism</keyword>
<dbReference type="PRINTS" id="PR01071">
    <property type="entry name" value="ACOABIOTINCC"/>
</dbReference>
<dbReference type="EMBL" id="CP046884">
    <property type="protein sequence ID" value="QNQ91107.1"/>
    <property type="molecule type" value="Genomic_DNA"/>
</dbReference>
<proteinExistence type="predicted"/>
<reference evidence="4 5" key="1">
    <citation type="submission" date="2019-12" db="EMBL/GenBank/DDBJ databases">
        <title>Corynebacterium sp. nov., isolated from feces of the Anser Albifrons in China.</title>
        <authorList>
            <person name="Liu Q."/>
        </authorList>
    </citation>
    <scope>NUCLEOTIDE SEQUENCE [LARGE SCALE GENOMIC DNA]</scope>
    <source>
        <strain evidence="4 5">4H37-19</strain>
    </source>
</reference>
<dbReference type="PANTHER" id="PTHR45266">
    <property type="entry name" value="OXALOACETATE DECARBOXYLASE ALPHA CHAIN"/>
    <property type="match status" value="1"/>
</dbReference>
<evidence type="ECO:0000256" key="3">
    <source>
        <dbReference type="RuleBase" id="RU364072"/>
    </source>
</evidence>
<dbReference type="InterPro" id="IPR050709">
    <property type="entry name" value="Biotin_Carboxyl_Carrier/Decarb"/>
</dbReference>
<accession>A0A7H0SRD2</accession>
<comment type="function">
    <text evidence="3">This protein is a component of the acetyl coenzyme A carboxylase complex; first, biotin carboxylase catalyzes the carboxylation of the carrier protein and then the transcarboxylase transfers the carboxyl group to form malonyl-CoA.</text>
</comment>
<dbReference type="AlphaFoldDB" id="A0A7H0SRD2"/>
<dbReference type="Gene3D" id="2.40.50.100">
    <property type="match status" value="1"/>
</dbReference>
<comment type="pathway">
    <text evidence="3">Lipid metabolism; fatty acid biosynthesis.</text>
</comment>
<dbReference type="RefSeq" id="WP_187974420.1">
    <property type="nucleotide sequence ID" value="NZ_CP046884.1"/>
</dbReference>
<dbReference type="InterPro" id="IPR001249">
    <property type="entry name" value="AcCoA_biotinCC"/>
</dbReference>
<dbReference type="NCBIfam" id="NF005457">
    <property type="entry name" value="PRK07051.1"/>
    <property type="match status" value="1"/>
</dbReference>
<keyword evidence="3" id="KW-0275">Fatty acid biosynthesis</keyword>
<keyword evidence="5" id="KW-1185">Reference proteome</keyword>
<name>A0A7H0SRD2_9CORY</name>
<dbReference type="UniPathway" id="UPA00094"/>
<organism evidence="4 5">
    <name type="scientific">Corynebacterium poyangense</name>
    <dbReference type="NCBI Taxonomy" id="2684405"/>
    <lineage>
        <taxon>Bacteria</taxon>
        <taxon>Bacillati</taxon>
        <taxon>Actinomycetota</taxon>
        <taxon>Actinomycetes</taxon>
        <taxon>Mycobacteriales</taxon>
        <taxon>Corynebacteriaceae</taxon>
        <taxon>Corynebacterium</taxon>
    </lineage>
</organism>
<keyword evidence="3" id="KW-0276">Fatty acid metabolism</keyword>
<evidence type="ECO:0000256" key="2">
    <source>
        <dbReference type="ARBA" id="ARBA00023267"/>
    </source>
</evidence>
<dbReference type="GO" id="GO:0003989">
    <property type="term" value="F:acetyl-CoA carboxylase activity"/>
    <property type="evidence" value="ECO:0007669"/>
    <property type="project" value="InterPro"/>
</dbReference>
<protein>
    <recommendedName>
        <fullName evidence="1 3">Biotin carboxyl carrier protein of acetyl-CoA carboxylase</fullName>
    </recommendedName>
</protein>
<evidence type="ECO:0000313" key="5">
    <source>
        <dbReference type="Proteomes" id="UP000516320"/>
    </source>
</evidence>
<keyword evidence="3" id="KW-0444">Lipid biosynthesis</keyword>
<keyword evidence="2 3" id="KW-0092">Biotin</keyword>
<dbReference type="GO" id="GO:0006633">
    <property type="term" value="P:fatty acid biosynthetic process"/>
    <property type="evidence" value="ECO:0007669"/>
    <property type="project" value="UniProtKB-UniPathway"/>
</dbReference>
<gene>
    <name evidence="4" type="ORF">GP475_11050</name>
</gene>
<dbReference type="Pfam" id="PF00364">
    <property type="entry name" value="Biotin_lipoyl"/>
    <property type="match status" value="1"/>
</dbReference>
<sequence length="78" mass="8613">MSDIQSPIPGIFYRKPAPNKEPFVSEGDYITKGQTIGIVEIMKQFNEIQSTVEGTLVKFNVEDQGTVNPGDILAIVEE</sequence>
<dbReference type="CDD" id="cd06850">
    <property type="entry name" value="biotinyl_domain"/>
    <property type="match status" value="1"/>
</dbReference>
<dbReference type="PANTHER" id="PTHR45266:SF3">
    <property type="entry name" value="OXALOACETATE DECARBOXYLASE ALPHA CHAIN"/>
    <property type="match status" value="1"/>
</dbReference>
<dbReference type="PROSITE" id="PS50968">
    <property type="entry name" value="BIOTINYL_LIPOYL"/>
    <property type="match status" value="1"/>
</dbReference>
<evidence type="ECO:0000313" key="4">
    <source>
        <dbReference type="EMBL" id="QNQ91107.1"/>
    </source>
</evidence>
<dbReference type="KEGG" id="cpoy:GP475_11050"/>
<dbReference type="InterPro" id="IPR011053">
    <property type="entry name" value="Single_hybrid_motif"/>
</dbReference>
<dbReference type="Proteomes" id="UP000516320">
    <property type="component" value="Chromosome"/>
</dbReference>
<dbReference type="SUPFAM" id="SSF51230">
    <property type="entry name" value="Single hybrid motif"/>
    <property type="match status" value="1"/>
</dbReference>